<dbReference type="EMBL" id="JABWMH010000002">
    <property type="protein sequence ID" value="NVD27998.1"/>
    <property type="molecule type" value="Genomic_DNA"/>
</dbReference>
<dbReference type="PANTHER" id="PTHR32063:SF18">
    <property type="entry name" value="CATION EFFLUX SYSTEM PROTEIN"/>
    <property type="match status" value="1"/>
</dbReference>
<feature type="transmembrane region" description="Helical" evidence="1">
    <location>
        <begin position="364"/>
        <end position="384"/>
    </location>
</feature>
<feature type="transmembrane region" description="Helical" evidence="1">
    <location>
        <begin position="886"/>
        <end position="906"/>
    </location>
</feature>
<feature type="transmembrane region" description="Helical" evidence="1">
    <location>
        <begin position="390"/>
        <end position="408"/>
    </location>
</feature>
<feature type="transmembrane region" description="Helical" evidence="1">
    <location>
        <begin position="466"/>
        <end position="488"/>
    </location>
</feature>
<dbReference type="Gene3D" id="3.30.2090.10">
    <property type="entry name" value="Multidrug efflux transporter AcrB TolC docking domain, DN and DC subdomains"/>
    <property type="match status" value="2"/>
</dbReference>
<feature type="transmembrane region" description="Helical" evidence="1">
    <location>
        <begin position="338"/>
        <end position="357"/>
    </location>
</feature>
<feature type="transmembrane region" description="Helical" evidence="1">
    <location>
        <begin position="963"/>
        <end position="983"/>
    </location>
</feature>
<name>A0ABX2N2S1_9SPHN</name>
<feature type="transmembrane region" description="Helical" evidence="1">
    <location>
        <begin position="989"/>
        <end position="1016"/>
    </location>
</feature>
<dbReference type="PANTHER" id="PTHR32063">
    <property type="match status" value="1"/>
</dbReference>
<dbReference type="Gene3D" id="3.30.70.1320">
    <property type="entry name" value="Multidrug efflux transporter AcrB pore domain like"/>
    <property type="match status" value="1"/>
</dbReference>
<dbReference type="RefSeq" id="WP_176279460.1">
    <property type="nucleotide sequence ID" value="NZ_JABWMH010000002.1"/>
</dbReference>
<proteinExistence type="predicted"/>
<protein>
    <submittedName>
        <fullName evidence="2">Efflux RND transporter permease subunit</fullName>
    </submittedName>
</protein>
<feature type="transmembrane region" description="Helical" evidence="1">
    <location>
        <begin position="861"/>
        <end position="879"/>
    </location>
</feature>
<comment type="caution">
    <text evidence="2">The sequence shown here is derived from an EMBL/GenBank/DDBJ whole genome shotgun (WGS) entry which is preliminary data.</text>
</comment>
<feature type="transmembrane region" description="Helical" evidence="1">
    <location>
        <begin position="912"/>
        <end position="935"/>
    </location>
</feature>
<dbReference type="PRINTS" id="PR00702">
    <property type="entry name" value="ACRIFLAVINRP"/>
</dbReference>
<dbReference type="InterPro" id="IPR001036">
    <property type="entry name" value="Acrflvin-R"/>
</dbReference>
<evidence type="ECO:0000256" key="1">
    <source>
        <dbReference type="SAM" id="Phobius"/>
    </source>
</evidence>
<keyword evidence="1" id="KW-0812">Transmembrane</keyword>
<keyword evidence="1" id="KW-1133">Transmembrane helix</keyword>
<dbReference type="Gene3D" id="1.20.1640.10">
    <property type="entry name" value="Multidrug efflux transporter AcrB transmembrane domain"/>
    <property type="match status" value="2"/>
</dbReference>
<feature type="transmembrane region" description="Helical" evidence="1">
    <location>
        <begin position="526"/>
        <end position="548"/>
    </location>
</feature>
<dbReference type="Pfam" id="PF00873">
    <property type="entry name" value="ACR_tran"/>
    <property type="match status" value="1"/>
</dbReference>
<evidence type="ECO:0000313" key="3">
    <source>
        <dbReference type="Proteomes" id="UP000652427"/>
    </source>
</evidence>
<keyword evidence="1" id="KW-0472">Membrane</keyword>
<dbReference type="Proteomes" id="UP000652427">
    <property type="component" value="Unassembled WGS sequence"/>
</dbReference>
<dbReference type="SUPFAM" id="SSF82866">
    <property type="entry name" value="Multidrug efflux transporter AcrB transmembrane domain"/>
    <property type="match status" value="2"/>
</dbReference>
<keyword evidence="3" id="KW-1185">Reference proteome</keyword>
<dbReference type="Gene3D" id="3.30.70.1430">
    <property type="entry name" value="Multidrug efflux transporter AcrB pore domain"/>
    <property type="match status" value="2"/>
</dbReference>
<dbReference type="SUPFAM" id="SSF82693">
    <property type="entry name" value="Multidrug efflux transporter AcrB pore domain, PN1, PN2, PC1 and PC2 subdomains"/>
    <property type="match status" value="3"/>
</dbReference>
<reference evidence="2 3" key="1">
    <citation type="submission" date="2020-06" db="EMBL/GenBank/DDBJ databases">
        <authorList>
            <person name="Kim S.-J."/>
            <person name="Park S.-J."/>
        </authorList>
    </citation>
    <scope>NUCLEOTIDE SEQUENCE [LARGE SCALE GENOMIC DNA]</scope>
    <source>
        <strain evidence="2 3">SW-151</strain>
    </source>
</reference>
<feature type="transmembrane region" description="Helical" evidence="1">
    <location>
        <begin position="16"/>
        <end position="34"/>
    </location>
</feature>
<sequence>MEDRFNLSAIGVRERAITLFLIIAIVSAGIFAFLKLGRAEDPSFTVKAMAVSVAWPGATTKEMQELVADPLEKRMQELRWFDHVTATIRPGFLTLQLELRDITPPGQVQEQWYQTRKKLSDEAANLPNGVIGPFFNDEFSDVYFALFAITGKDVVNRNLVIEAERIRSRMLGLPGVQKAVIIGEEPQNIFVDIAPERIATLGISLQAVIDSLAQQNDVVPVGSFQTSGPTIVVRGSGVPDELDALRRVPVSANGRTITIGDIAELRYGYADPPSYAVRHEGKPAVLVGIVMEPRFNGLDLGETLKNEAEEIKANLPLGLELTQIADQAKNIQSAYGEFMVKFAIALAVIMAISLLTLGWRVGVVVACAVPLTLAVVFVIMLVTGRDFDRITLGALILSLGLLVDDAIIAIEMMVVKMSEGMDRIKSATFAWHATAAPMLSGTLVTIAGFLPVGFAQSSAGEYAGNIFWIVAFALLASWVVAVYFTPYLGVKMLPDIPKVEGGHDAIYSTPRYERLREWVTASVRRAPLISAVTVAAMLIAGVLLAVVIPKQFFPSSDRTEVLVEVSMPKGTSFNVTETNVEDITKFIQKQPGVERVESFTGAGAPRFFLSLNPESPDPSFGKLVIQTEDVDARDGLKRIIEKAVINGRFPAARVRVTQLLFGPPVPYPVVFRVSGPDIDLTKKYADEVRAIVAASPQTHDVHLDWGNTAPIMRLNFDQDRLRLLGLTPADVSRQVAALVSGVPVTQIRRGDKTSNVVIRATESARRDPSQLAGLTIRNASGNPVTVGQVATIEIEYEEPLIITRDREPTFSVRADINPGLQPPDVSAAILPDLNEIKKSLPAGYKIETGGGIEQSAKAGAALAPIFPIMILVMLVIIILQVRSFKLMALTFITAPLGLIGAVIALVVTGAPFGFNAILGLIGLAGILMRNTLILVDQIGIEKERGLSESEAVIEATVRRSRPVLLTALAAVLAFGPLTISSFWGPLAMVLIGGTIVGTVLTLFVVPAIYAVFFGLASEPLFRRRDRVMEP</sequence>
<accession>A0ABX2N2S1</accession>
<organism evidence="2 3">
    <name type="scientific">Parasphingorhabdus flavimaris</name>
    <dbReference type="NCBI Taxonomy" id="266812"/>
    <lineage>
        <taxon>Bacteria</taxon>
        <taxon>Pseudomonadati</taxon>
        <taxon>Pseudomonadota</taxon>
        <taxon>Alphaproteobacteria</taxon>
        <taxon>Sphingomonadales</taxon>
        <taxon>Sphingomonadaceae</taxon>
        <taxon>Parasphingorhabdus</taxon>
    </lineage>
</organism>
<evidence type="ECO:0000313" key="2">
    <source>
        <dbReference type="EMBL" id="NVD27998.1"/>
    </source>
</evidence>
<dbReference type="Gene3D" id="3.30.70.1440">
    <property type="entry name" value="Multidrug efflux transporter AcrB pore domain"/>
    <property type="match status" value="1"/>
</dbReference>
<gene>
    <name evidence="2" type="ORF">HUO14_08795</name>
</gene>
<dbReference type="SUPFAM" id="SSF82714">
    <property type="entry name" value="Multidrug efflux transporter AcrB TolC docking domain, DN and DC subdomains"/>
    <property type="match status" value="2"/>
</dbReference>
<dbReference type="InterPro" id="IPR027463">
    <property type="entry name" value="AcrB_DN_DC_subdom"/>
</dbReference>
<feature type="transmembrane region" description="Helical" evidence="1">
    <location>
        <begin position="429"/>
        <end position="454"/>
    </location>
</feature>